<sequence length="274" mass="31545">MKKVRETWWTLRGVRCQNSALYNMWTRAVRGVFRWSSIIALGGDCTGRRYNVTVEIKREYQIGMRAHKLLNVQEIPATYYIRSRAGSDADTLWTVNHWGRLISISPNTEQDTHHRRGSGRGRKRILARRCRLYKSQLNSTRIRRKRLTTHRIHMAVRLRVGAQGNTGLGRRRVRIIVSCILPVAARVLWVATSGLLVTTCVLRVCVGACRYGGVVREWALRCGRRKHRNLVLRKRCGRHKHLWGAAGFPAAGKKDACSHTAGDPQEDWRKNKFQ</sequence>
<organism evidence="2 3">
    <name type="scientific">Mycena maculata</name>
    <dbReference type="NCBI Taxonomy" id="230809"/>
    <lineage>
        <taxon>Eukaryota</taxon>
        <taxon>Fungi</taxon>
        <taxon>Dikarya</taxon>
        <taxon>Basidiomycota</taxon>
        <taxon>Agaricomycotina</taxon>
        <taxon>Agaricomycetes</taxon>
        <taxon>Agaricomycetidae</taxon>
        <taxon>Agaricales</taxon>
        <taxon>Marasmiineae</taxon>
        <taxon>Mycenaceae</taxon>
        <taxon>Mycena</taxon>
    </lineage>
</organism>
<accession>A0AAD7HLH2</accession>
<proteinExistence type="predicted"/>
<keyword evidence="3" id="KW-1185">Reference proteome</keyword>
<comment type="caution">
    <text evidence="2">The sequence shown here is derived from an EMBL/GenBank/DDBJ whole genome shotgun (WGS) entry which is preliminary data.</text>
</comment>
<protein>
    <submittedName>
        <fullName evidence="2">Uncharacterized protein</fullName>
    </submittedName>
</protein>
<reference evidence="2" key="1">
    <citation type="submission" date="2023-03" db="EMBL/GenBank/DDBJ databases">
        <title>Massive genome expansion in bonnet fungi (Mycena s.s.) driven by repeated elements and novel gene families across ecological guilds.</title>
        <authorList>
            <consortium name="Lawrence Berkeley National Laboratory"/>
            <person name="Harder C.B."/>
            <person name="Miyauchi S."/>
            <person name="Viragh M."/>
            <person name="Kuo A."/>
            <person name="Thoen E."/>
            <person name="Andreopoulos B."/>
            <person name="Lu D."/>
            <person name="Skrede I."/>
            <person name="Drula E."/>
            <person name="Henrissat B."/>
            <person name="Morin E."/>
            <person name="Kohler A."/>
            <person name="Barry K."/>
            <person name="LaButti K."/>
            <person name="Morin E."/>
            <person name="Salamov A."/>
            <person name="Lipzen A."/>
            <person name="Mereny Z."/>
            <person name="Hegedus B."/>
            <person name="Baldrian P."/>
            <person name="Stursova M."/>
            <person name="Weitz H."/>
            <person name="Taylor A."/>
            <person name="Grigoriev I.V."/>
            <person name="Nagy L.G."/>
            <person name="Martin F."/>
            <person name="Kauserud H."/>
        </authorList>
    </citation>
    <scope>NUCLEOTIDE SEQUENCE</scope>
    <source>
        <strain evidence="2">CBHHK188m</strain>
    </source>
</reference>
<evidence type="ECO:0000256" key="1">
    <source>
        <dbReference type="SAM" id="MobiDB-lite"/>
    </source>
</evidence>
<dbReference type="Proteomes" id="UP001215280">
    <property type="component" value="Unassembled WGS sequence"/>
</dbReference>
<dbReference type="AlphaFoldDB" id="A0AAD7HLH2"/>
<dbReference type="EMBL" id="JARJLG010000247">
    <property type="protein sequence ID" value="KAJ7723466.1"/>
    <property type="molecule type" value="Genomic_DNA"/>
</dbReference>
<feature type="region of interest" description="Disordered" evidence="1">
    <location>
        <begin position="252"/>
        <end position="274"/>
    </location>
</feature>
<evidence type="ECO:0000313" key="3">
    <source>
        <dbReference type="Proteomes" id="UP001215280"/>
    </source>
</evidence>
<evidence type="ECO:0000313" key="2">
    <source>
        <dbReference type="EMBL" id="KAJ7723466.1"/>
    </source>
</evidence>
<name>A0AAD7HLH2_9AGAR</name>
<gene>
    <name evidence="2" type="ORF">DFH07DRAFT_278844</name>
</gene>